<keyword evidence="3" id="KW-1185">Reference proteome</keyword>
<feature type="compositionally biased region" description="Acidic residues" evidence="1">
    <location>
        <begin position="38"/>
        <end position="47"/>
    </location>
</feature>
<sequence>SAPTNLLQKWVPCNSCNTKEVQKFINDLKKNEDVYSAEAEEIYDDDQERPGKRHKKA</sequence>
<dbReference type="Proteomes" id="UP000789405">
    <property type="component" value="Unassembled WGS sequence"/>
</dbReference>
<gene>
    <name evidence="2" type="ORF">DERYTH_LOCUS21266</name>
</gene>
<feature type="non-terminal residue" evidence="2">
    <location>
        <position position="1"/>
    </location>
</feature>
<reference evidence="2" key="1">
    <citation type="submission" date="2021-06" db="EMBL/GenBank/DDBJ databases">
        <authorList>
            <person name="Kallberg Y."/>
            <person name="Tangrot J."/>
            <person name="Rosling A."/>
        </authorList>
    </citation>
    <scope>NUCLEOTIDE SEQUENCE</scope>
    <source>
        <strain evidence="2">MA453B</strain>
    </source>
</reference>
<proteinExistence type="predicted"/>
<feature type="region of interest" description="Disordered" evidence="1">
    <location>
        <begin position="38"/>
        <end position="57"/>
    </location>
</feature>
<accession>A0A9N9P4W9</accession>
<evidence type="ECO:0000313" key="2">
    <source>
        <dbReference type="EMBL" id="CAG8790245.1"/>
    </source>
</evidence>
<dbReference type="EMBL" id="CAJVPY010026771">
    <property type="protein sequence ID" value="CAG8790245.1"/>
    <property type="molecule type" value="Genomic_DNA"/>
</dbReference>
<evidence type="ECO:0000313" key="3">
    <source>
        <dbReference type="Proteomes" id="UP000789405"/>
    </source>
</evidence>
<name>A0A9N9P4W9_9GLOM</name>
<comment type="caution">
    <text evidence="2">The sequence shown here is derived from an EMBL/GenBank/DDBJ whole genome shotgun (WGS) entry which is preliminary data.</text>
</comment>
<protein>
    <submittedName>
        <fullName evidence="2">9975_t:CDS:1</fullName>
    </submittedName>
</protein>
<feature type="non-terminal residue" evidence="2">
    <location>
        <position position="57"/>
    </location>
</feature>
<organism evidence="2 3">
    <name type="scientific">Dentiscutata erythropus</name>
    <dbReference type="NCBI Taxonomy" id="1348616"/>
    <lineage>
        <taxon>Eukaryota</taxon>
        <taxon>Fungi</taxon>
        <taxon>Fungi incertae sedis</taxon>
        <taxon>Mucoromycota</taxon>
        <taxon>Glomeromycotina</taxon>
        <taxon>Glomeromycetes</taxon>
        <taxon>Diversisporales</taxon>
        <taxon>Gigasporaceae</taxon>
        <taxon>Dentiscutata</taxon>
    </lineage>
</organism>
<dbReference type="AlphaFoldDB" id="A0A9N9P4W9"/>
<evidence type="ECO:0000256" key="1">
    <source>
        <dbReference type="SAM" id="MobiDB-lite"/>
    </source>
</evidence>